<dbReference type="InterPro" id="IPR050194">
    <property type="entry name" value="Glycosyltransferase_grp1"/>
</dbReference>
<accession>A0A5K7YL72</accession>
<evidence type="ECO:0000313" key="3">
    <source>
        <dbReference type="EMBL" id="BBO67044.1"/>
    </source>
</evidence>
<dbReference type="GO" id="GO:0016757">
    <property type="term" value="F:glycosyltransferase activity"/>
    <property type="evidence" value="ECO:0007669"/>
    <property type="project" value="InterPro"/>
</dbReference>
<feature type="domain" description="Glycosyltransferase subfamily 4-like N-terminal" evidence="2">
    <location>
        <begin position="16"/>
        <end position="175"/>
    </location>
</feature>
<gene>
    <name evidence="3" type="ORF">DSCA_09740</name>
</gene>
<dbReference type="Pfam" id="PF00534">
    <property type="entry name" value="Glycos_transf_1"/>
    <property type="match status" value="1"/>
</dbReference>
<keyword evidence="3" id="KW-0808">Transferase</keyword>
<feature type="domain" description="Glycosyl transferase family 1" evidence="1">
    <location>
        <begin position="185"/>
        <end position="343"/>
    </location>
</feature>
<dbReference type="EMBL" id="AP021874">
    <property type="protein sequence ID" value="BBO67044.1"/>
    <property type="molecule type" value="Genomic_DNA"/>
</dbReference>
<dbReference type="Gene3D" id="3.40.50.2000">
    <property type="entry name" value="Glycogen Phosphorylase B"/>
    <property type="match status" value="2"/>
</dbReference>
<dbReference type="Pfam" id="PF13439">
    <property type="entry name" value="Glyco_transf_4"/>
    <property type="match status" value="1"/>
</dbReference>
<dbReference type="SUPFAM" id="SSF53756">
    <property type="entry name" value="UDP-Glycosyltransferase/glycogen phosphorylase"/>
    <property type="match status" value="1"/>
</dbReference>
<sequence>MKILHVYKDYYPPVKGGIECHLNLLLNGLKGKGVDVQVLVANTSHRSQVEKHNGITVSKAPQLGRFYSAPLTPTFYCHLNRLGQAADIIHFHHPNPTAEFSYFFSNLKKKLVVTYHSDIIRQDKLGKLYSPFRKRFLEAADRIIATSPDYIQTSKVLNAFKDKCTVIPLGIDVKRFSANSDGPRIEKIKNENGNIPLILFVGRFRHYKGLHYLIPAMEKVKARLLLIGVGPEEQRLRSLVATHHLDDKIHFLGELTDEAVNAYYKACDVFVLPSHLRSEAFGMVQVEAMCCGKPVICAELGTGTSFVNINQQTGITIQPDNVTALSDAINYLVNNPEMRVRLGSCGCTRVKEMFSAEKMVRKTLELYKDVLKLNDH</sequence>
<dbReference type="PANTHER" id="PTHR45947">
    <property type="entry name" value="SULFOQUINOVOSYL TRANSFERASE SQD2"/>
    <property type="match status" value="1"/>
</dbReference>
<dbReference type="RefSeq" id="WP_167527604.1">
    <property type="nucleotide sequence ID" value="NZ_AP021874.1"/>
</dbReference>
<dbReference type="PANTHER" id="PTHR45947:SF3">
    <property type="entry name" value="SULFOQUINOVOSYL TRANSFERASE SQD2"/>
    <property type="match status" value="1"/>
</dbReference>
<organism evidence="3 4">
    <name type="scientific">Desulfosarcina alkanivorans</name>
    <dbReference type="NCBI Taxonomy" id="571177"/>
    <lineage>
        <taxon>Bacteria</taxon>
        <taxon>Pseudomonadati</taxon>
        <taxon>Thermodesulfobacteriota</taxon>
        <taxon>Desulfobacteria</taxon>
        <taxon>Desulfobacterales</taxon>
        <taxon>Desulfosarcinaceae</taxon>
        <taxon>Desulfosarcina</taxon>
    </lineage>
</organism>
<dbReference type="AlphaFoldDB" id="A0A5K7YL72"/>
<keyword evidence="4" id="KW-1185">Reference proteome</keyword>
<name>A0A5K7YL72_9BACT</name>
<evidence type="ECO:0000259" key="2">
    <source>
        <dbReference type="Pfam" id="PF13439"/>
    </source>
</evidence>
<dbReference type="KEGG" id="dalk:DSCA_09740"/>
<protein>
    <submittedName>
        <fullName evidence="3">Glycosyl transferase family 1</fullName>
    </submittedName>
</protein>
<reference evidence="3 4" key="1">
    <citation type="submission" date="2019-11" db="EMBL/GenBank/DDBJ databases">
        <title>Comparative genomics of hydrocarbon-degrading Desulfosarcina strains.</title>
        <authorList>
            <person name="Watanabe M."/>
            <person name="Kojima H."/>
            <person name="Fukui M."/>
        </authorList>
    </citation>
    <scope>NUCLEOTIDE SEQUENCE [LARGE SCALE GENOMIC DNA]</scope>
    <source>
        <strain evidence="3 4">PL12</strain>
    </source>
</reference>
<dbReference type="Proteomes" id="UP000427906">
    <property type="component" value="Chromosome"/>
</dbReference>
<evidence type="ECO:0000313" key="4">
    <source>
        <dbReference type="Proteomes" id="UP000427906"/>
    </source>
</evidence>
<proteinExistence type="predicted"/>
<dbReference type="InterPro" id="IPR001296">
    <property type="entry name" value="Glyco_trans_1"/>
</dbReference>
<dbReference type="InterPro" id="IPR028098">
    <property type="entry name" value="Glyco_trans_4-like_N"/>
</dbReference>
<evidence type="ECO:0000259" key="1">
    <source>
        <dbReference type="Pfam" id="PF00534"/>
    </source>
</evidence>